<keyword evidence="1" id="KW-0677">Repeat</keyword>
<evidence type="ECO:0000256" key="3">
    <source>
        <dbReference type="PROSITE-ProRule" id="PRU00023"/>
    </source>
</evidence>
<evidence type="ECO:0000256" key="4">
    <source>
        <dbReference type="SAM" id="MobiDB-lite"/>
    </source>
</evidence>
<evidence type="ECO:0000256" key="2">
    <source>
        <dbReference type="ARBA" id="ARBA00023125"/>
    </source>
</evidence>
<keyword evidence="3" id="KW-0040">ANK repeat</keyword>
<feature type="repeat" description="ANK" evidence="3">
    <location>
        <begin position="46"/>
        <end position="78"/>
    </location>
</feature>
<dbReference type="InterPro" id="IPR017956">
    <property type="entry name" value="AT_hook_DNA-bd_motif"/>
</dbReference>
<dbReference type="InterPro" id="IPR039323">
    <property type="entry name" value="ANKRD_45/46/60"/>
</dbReference>
<dbReference type="Pfam" id="PF02178">
    <property type="entry name" value="AT_hook"/>
    <property type="match status" value="3"/>
</dbReference>
<feature type="compositionally biased region" description="Basic residues" evidence="4">
    <location>
        <begin position="274"/>
        <end position="283"/>
    </location>
</feature>
<sequence length="312" mass="35043">MSKLQLKNYLIQRLNVAFIIACKCGHIELASTLKSLGATFSYETNLKRTALHIAAACNRYEVFTKLVKPGLEIDVTDQFGFTPLGIAEHFQHKGCARFLFLFRWKERAAKLKPKYLDVEMKEFQFFDSTLSSWLTGDHGQVYLSESLANKSESPHKSVPLDDMSDGSKSVEETHVKRGRGRPRKQTGPATKSSPVKENGIKRGRGRPKKVAKSPERESSPNVFAEKANYAESPKKKQRGRPKKIVPESNSSPVKCPTEENVSPVEEIQVDVGAKRRKLPATKSRKQEVPTKRSRELPVENGDKESSKSDQES</sequence>
<evidence type="ECO:0000256" key="1">
    <source>
        <dbReference type="ARBA" id="ARBA00022737"/>
    </source>
</evidence>
<dbReference type="PRINTS" id="PR00929">
    <property type="entry name" value="ATHOOK"/>
</dbReference>
<evidence type="ECO:0000313" key="5">
    <source>
        <dbReference type="EMBL" id="KAL3310107.1"/>
    </source>
</evidence>
<dbReference type="InterPro" id="IPR002110">
    <property type="entry name" value="Ankyrin_rpt"/>
</dbReference>
<protein>
    <submittedName>
        <fullName evidence="5">Uncharacterized protein</fullName>
    </submittedName>
</protein>
<dbReference type="Gene3D" id="1.25.40.20">
    <property type="entry name" value="Ankyrin repeat-containing domain"/>
    <property type="match status" value="1"/>
</dbReference>
<dbReference type="AlphaFoldDB" id="A0ABD2PTL1"/>
<evidence type="ECO:0000313" key="6">
    <source>
        <dbReference type="Proteomes" id="UP001626550"/>
    </source>
</evidence>
<dbReference type="InterPro" id="IPR000116">
    <property type="entry name" value="HMGA"/>
</dbReference>
<dbReference type="GO" id="GO:0005634">
    <property type="term" value="C:nucleus"/>
    <property type="evidence" value="ECO:0007669"/>
    <property type="project" value="UniProtKB-ARBA"/>
</dbReference>
<feature type="region of interest" description="Disordered" evidence="4">
    <location>
        <begin position="149"/>
        <end position="312"/>
    </location>
</feature>
<gene>
    <name evidence="5" type="ORF">Ciccas_011332</name>
</gene>
<comment type="caution">
    <text evidence="5">The sequence shown here is derived from an EMBL/GenBank/DDBJ whole genome shotgun (WGS) entry which is preliminary data.</text>
</comment>
<keyword evidence="2" id="KW-0238">DNA-binding</keyword>
<dbReference type="PANTHER" id="PTHR22677">
    <property type="entry name" value="ANKYRIN REPEAT DOMAIN-CONTAINING PROTEIN 60"/>
    <property type="match status" value="1"/>
</dbReference>
<reference evidence="5 6" key="1">
    <citation type="submission" date="2024-11" db="EMBL/GenBank/DDBJ databases">
        <title>Adaptive evolution of stress response genes in parasites aligns with host niche diversity.</title>
        <authorList>
            <person name="Hahn C."/>
            <person name="Resl P."/>
        </authorList>
    </citation>
    <scope>NUCLEOTIDE SEQUENCE [LARGE SCALE GENOMIC DNA]</scope>
    <source>
        <strain evidence="5">EGGRZ-B1_66</strain>
        <tissue evidence="5">Body</tissue>
    </source>
</reference>
<dbReference type="PANTHER" id="PTHR22677:SF3">
    <property type="entry name" value="ANKYRIN REPEAT DOMAIN-CONTAINING PROTEIN 60"/>
    <property type="match status" value="1"/>
</dbReference>
<dbReference type="Pfam" id="PF12796">
    <property type="entry name" value="Ank_2"/>
    <property type="match status" value="1"/>
</dbReference>
<dbReference type="SMART" id="SM00248">
    <property type="entry name" value="ANK"/>
    <property type="match status" value="2"/>
</dbReference>
<accession>A0ABD2PTL1</accession>
<proteinExistence type="predicted"/>
<dbReference type="InterPro" id="IPR036770">
    <property type="entry name" value="Ankyrin_rpt-contain_sf"/>
</dbReference>
<dbReference type="PROSITE" id="PS50088">
    <property type="entry name" value="ANK_REPEAT"/>
    <property type="match status" value="1"/>
</dbReference>
<feature type="compositionally biased region" description="Basic and acidic residues" evidence="4">
    <location>
        <begin position="284"/>
        <end position="312"/>
    </location>
</feature>
<keyword evidence="6" id="KW-1185">Reference proteome</keyword>
<name>A0ABD2PTL1_9PLAT</name>
<dbReference type="SUPFAM" id="SSF48403">
    <property type="entry name" value="Ankyrin repeat"/>
    <property type="match status" value="1"/>
</dbReference>
<dbReference type="PRINTS" id="PR00930">
    <property type="entry name" value="HIGHMOBLTYIY"/>
</dbReference>
<dbReference type="GO" id="GO:0003677">
    <property type="term" value="F:DNA binding"/>
    <property type="evidence" value="ECO:0007669"/>
    <property type="project" value="UniProtKB-KW"/>
</dbReference>
<organism evidence="5 6">
    <name type="scientific">Cichlidogyrus casuarinus</name>
    <dbReference type="NCBI Taxonomy" id="1844966"/>
    <lineage>
        <taxon>Eukaryota</taxon>
        <taxon>Metazoa</taxon>
        <taxon>Spiralia</taxon>
        <taxon>Lophotrochozoa</taxon>
        <taxon>Platyhelminthes</taxon>
        <taxon>Monogenea</taxon>
        <taxon>Monopisthocotylea</taxon>
        <taxon>Dactylogyridea</taxon>
        <taxon>Ancyrocephalidae</taxon>
        <taxon>Cichlidogyrus</taxon>
    </lineage>
</organism>
<dbReference type="SMART" id="SM00384">
    <property type="entry name" value="AT_hook"/>
    <property type="match status" value="3"/>
</dbReference>
<dbReference type="Proteomes" id="UP001626550">
    <property type="component" value="Unassembled WGS sequence"/>
</dbReference>
<feature type="compositionally biased region" description="Basic residues" evidence="4">
    <location>
        <begin position="201"/>
        <end position="211"/>
    </location>
</feature>
<dbReference type="EMBL" id="JBJKFK010003235">
    <property type="protein sequence ID" value="KAL3310107.1"/>
    <property type="molecule type" value="Genomic_DNA"/>
</dbReference>